<name>A0A6C0JTY1_9ZZZZ</name>
<dbReference type="InterPro" id="IPR020084">
    <property type="entry name" value="NUDIX_hydrolase_CS"/>
</dbReference>
<keyword evidence="1" id="KW-0378">Hydrolase</keyword>
<sequence length="195" mass="23582">MDSLEYLDIFNSRCPLSKIESYISYCTAFEIDKLRSDNFDAIYQDSFSSHRDYRELLDRWIKIKPFVQRGLDNYEQKTTYMYTLPKGKKKTCEQPETAALREFVEETRIPISKIKKAYYPTYTVTFKGTDDKIYRSIYYVYYCEQFISIEPTWRDNYFQGRNYSISEEMEYLLWIPIDQIDQYLPQDLVNVLRVV</sequence>
<evidence type="ECO:0000256" key="1">
    <source>
        <dbReference type="ARBA" id="ARBA00022801"/>
    </source>
</evidence>
<dbReference type="SUPFAM" id="SSF55811">
    <property type="entry name" value="Nudix"/>
    <property type="match status" value="1"/>
</dbReference>
<dbReference type="AlphaFoldDB" id="A0A6C0JTY1"/>
<dbReference type="Gene3D" id="3.90.79.10">
    <property type="entry name" value="Nucleoside Triphosphate Pyrophosphohydrolase"/>
    <property type="match status" value="1"/>
</dbReference>
<dbReference type="Pfam" id="PF00293">
    <property type="entry name" value="NUDIX"/>
    <property type="match status" value="1"/>
</dbReference>
<dbReference type="PROSITE" id="PS51462">
    <property type="entry name" value="NUDIX"/>
    <property type="match status" value="1"/>
</dbReference>
<dbReference type="EMBL" id="MN740695">
    <property type="protein sequence ID" value="QHU08160.1"/>
    <property type="molecule type" value="Genomic_DNA"/>
</dbReference>
<dbReference type="InterPro" id="IPR000086">
    <property type="entry name" value="NUDIX_hydrolase_dom"/>
</dbReference>
<reference evidence="3" key="1">
    <citation type="journal article" date="2020" name="Nature">
        <title>Giant virus diversity and host interactions through global metagenomics.</title>
        <authorList>
            <person name="Schulz F."/>
            <person name="Roux S."/>
            <person name="Paez-Espino D."/>
            <person name="Jungbluth S."/>
            <person name="Walsh D.A."/>
            <person name="Denef V.J."/>
            <person name="McMahon K.D."/>
            <person name="Konstantinidis K.T."/>
            <person name="Eloe-Fadrosh E.A."/>
            <person name="Kyrpides N.C."/>
            <person name="Woyke T."/>
        </authorList>
    </citation>
    <scope>NUCLEOTIDE SEQUENCE</scope>
    <source>
        <strain evidence="3">GVMAG-S-1062768-28</strain>
    </source>
</reference>
<accession>A0A6C0JTY1</accession>
<dbReference type="PROSITE" id="PS00893">
    <property type="entry name" value="NUDIX_BOX"/>
    <property type="match status" value="1"/>
</dbReference>
<organism evidence="3">
    <name type="scientific">viral metagenome</name>
    <dbReference type="NCBI Taxonomy" id="1070528"/>
    <lineage>
        <taxon>unclassified sequences</taxon>
        <taxon>metagenomes</taxon>
        <taxon>organismal metagenomes</taxon>
    </lineage>
</organism>
<dbReference type="InterPro" id="IPR015797">
    <property type="entry name" value="NUDIX_hydrolase-like_dom_sf"/>
</dbReference>
<proteinExistence type="predicted"/>
<evidence type="ECO:0000259" key="2">
    <source>
        <dbReference type="PROSITE" id="PS51462"/>
    </source>
</evidence>
<evidence type="ECO:0000313" key="3">
    <source>
        <dbReference type="EMBL" id="QHU08160.1"/>
    </source>
</evidence>
<feature type="domain" description="Nudix hydrolase" evidence="2">
    <location>
        <begin position="34"/>
        <end position="195"/>
    </location>
</feature>
<protein>
    <recommendedName>
        <fullName evidence="2">Nudix hydrolase domain-containing protein</fullName>
    </recommendedName>
</protein>
<dbReference type="GO" id="GO:0016787">
    <property type="term" value="F:hydrolase activity"/>
    <property type="evidence" value="ECO:0007669"/>
    <property type="project" value="UniProtKB-KW"/>
</dbReference>